<evidence type="ECO:0000313" key="4">
    <source>
        <dbReference type="Proteomes" id="UP000726737"/>
    </source>
</evidence>
<dbReference type="InterPro" id="IPR051412">
    <property type="entry name" value="Formin_Homology_Diaphanous_sf"/>
</dbReference>
<dbReference type="OrthoDB" id="10683448at2759"/>
<feature type="compositionally biased region" description="Polar residues" evidence="2">
    <location>
        <begin position="58"/>
        <end position="74"/>
    </location>
</feature>
<feature type="compositionally biased region" description="Polar residues" evidence="2">
    <location>
        <begin position="491"/>
        <end position="504"/>
    </location>
</feature>
<feature type="region of interest" description="Disordered" evidence="2">
    <location>
        <begin position="240"/>
        <end position="267"/>
    </location>
</feature>
<protein>
    <submittedName>
        <fullName evidence="3">Uncharacterized protein</fullName>
    </submittedName>
</protein>
<feature type="compositionally biased region" description="Low complexity" evidence="2">
    <location>
        <begin position="621"/>
        <end position="636"/>
    </location>
</feature>
<feature type="region of interest" description="Disordered" evidence="2">
    <location>
        <begin position="462"/>
        <end position="546"/>
    </location>
</feature>
<feature type="compositionally biased region" description="Polar residues" evidence="2">
    <location>
        <begin position="463"/>
        <end position="476"/>
    </location>
</feature>
<feature type="coiled-coil region" evidence="1">
    <location>
        <begin position="166"/>
        <end position="196"/>
    </location>
</feature>
<organism evidence="3 4">
    <name type="scientific">Mortierella polycephala</name>
    <dbReference type="NCBI Taxonomy" id="41804"/>
    <lineage>
        <taxon>Eukaryota</taxon>
        <taxon>Fungi</taxon>
        <taxon>Fungi incertae sedis</taxon>
        <taxon>Mucoromycota</taxon>
        <taxon>Mortierellomycotina</taxon>
        <taxon>Mortierellomycetes</taxon>
        <taxon>Mortierellales</taxon>
        <taxon>Mortierellaceae</taxon>
        <taxon>Mortierella</taxon>
    </lineage>
</organism>
<dbReference type="AlphaFoldDB" id="A0A9P6Q505"/>
<dbReference type="EMBL" id="JAAAJA010000213">
    <property type="protein sequence ID" value="KAG0258599.1"/>
    <property type="molecule type" value="Genomic_DNA"/>
</dbReference>
<keyword evidence="4" id="KW-1185">Reference proteome</keyword>
<feature type="compositionally biased region" description="Pro residues" evidence="2">
    <location>
        <begin position="574"/>
        <end position="584"/>
    </location>
</feature>
<reference evidence="3" key="1">
    <citation type="journal article" date="2020" name="Fungal Divers.">
        <title>Resolving the Mortierellaceae phylogeny through synthesis of multi-gene phylogenetics and phylogenomics.</title>
        <authorList>
            <person name="Vandepol N."/>
            <person name="Liber J."/>
            <person name="Desiro A."/>
            <person name="Na H."/>
            <person name="Kennedy M."/>
            <person name="Barry K."/>
            <person name="Grigoriev I.V."/>
            <person name="Miller A.N."/>
            <person name="O'Donnell K."/>
            <person name="Stajich J.E."/>
            <person name="Bonito G."/>
        </authorList>
    </citation>
    <scope>NUCLEOTIDE SEQUENCE</scope>
    <source>
        <strain evidence="3">KOD948</strain>
    </source>
</reference>
<dbReference type="PANTHER" id="PTHR45691:SF6">
    <property type="entry name" value="PROTEIN DIAPHANOUS"/>
    <property type="match status" value="1"/>
</dbReference>
<keyword evidence="1" id="KW-0175">Coiled coil</keyword>
<feature type="region of interest" description="Disordered" evidence="2">
    <location>
        <begin position="570"/>
        <end position="662"/>
    </location>
</feature>
<dbReference type="GO" id="GO:0030041">
    <property type="term" value="P:actin filament polymerization"/>
    <property type="evidence" value="ECO:0007669"/>
    <property type="project" value="TreeGrafter"/>
</dbReference>
<feature type="region of interest" description="Disordered" evidence="2">
    <location>
        <begin position="831"/>
        <end position="851"/>
    </location>
</feature>
<feature type="compositionally biased region" description="Polar residues" evidence="2">
    <location>
        <begin position="637"/>
        <end position="657"/>
    </location>
</feature>
<proteinExistence type="predicted"/>
<dbReference type="Proteomes" id="UP000726737">
    <property type="component" value="Unassembled WGS sequence"/>
</dbReference>
<dbReference type="GO" id="GO:0005884">
    <property type="term" value="C:actin filament"/>
    <property type="evidence" value="ECO:0007669"/>
    <property type="project" value="TreeGrafter"/>
</dbReference>
<gene>
    <name evidence="3" type="ORF">BG011_003196</name>
</gene>
<accession>A0A9P6Q505</accession>
<dbReference type="PANTHER" id="PTHR45691">
    <property type="entry name" value="PROTEIN DIAPHANOUS"/>
    <property type="match status" value="1"/>
</dbReference>
<feature type="compositionally biased region" description="Polar residues" evidence="2">
    <location>
        <begin position="513"/>
        <end position="525"/>
    </location>
</feature>
<feature type="compositionally biased region" description="Low complexity" evidence="2">
    <location>
        <begin position="13"/>
        <end position="34"/>
    </location>
</feature>
<evidence type="ECO:0000256" key="1">
    <source>
        <dbReference type="SAM" id="Coils"/>
    </source>
</evidence>
<evidence type="ECO:0000313" key="3">
    <source>
        <dbReference type="EMBL" id="KAG0258599.1"/>
    </source>
</evidence>
<name>A0A9P6Q505_9FUNG</name>
<feature type="compositionally biased region" description="Low complexity" evidence="2">
    <location>
        <begin position="42"/>
        <end position="57"/>
    </location>
</feature>
<evidence type="ECO:0000256" key="2">
    <source>
        <dbReference type="SAM" id="MobiDB-lite"/>
    </source>
</evidence>
<sequence length="918" mass="99022">MKADHWAKKLFKSSSSSSAIQSPQSSTSSSSTTTTPPPPAPASSTASPSPEFSPFSSCTGSVTSDPTSPTTASEPSKKQRPIFGFTVKNASVHSLLNLAFNSSTAHSISKSHHPSTTSLAAKNGAHIAGIGGDNHNEANNDNDGDDDPETTTIYYHPPGDTQRSEQEHLICKRDRMEEEQQRLREAKQQLTQRRLEILGCVPDARASSPDLHQTSYRYCTSLPSGQCSNRGGATSHALAFSERTSSRSEYERMRSRSGSLPSSTAASRTVKVLDPTSAHLQCFQQKQAASTTATYMQSKFDGKEGGERPWLARHSVDSIKRLRASIASMSKFGGTLAFSSPLVTSSHSAQDQTASAYALRGHDHAHGLKSLIAMETPCCPHNTPVVSGSLDTVLHPTLVLVPTTSMAPHGLMTEDASTLARMQYNDQGYDQLVKVIDNLSTTVQDLSYKMATIMDFTAGVYSPSKSSSSAETNYQEQHGGGIGSGFDHNFGPQTQHRGGNIQITQPPPLAAASCSQRMSDLSNESACYAQPPSPLSSPLLPHSRQGSASASSALWSNHRTRRYIVFGPHLLQALPPPPGGPLPSTPEGSRRDAAVPMYPASDQPPPPRRPPPPPPSHPGLASATRATASAMTHRSTQWPSQPLQSRASSTFRDNTNTSDEDVDMDMAKARTLALEIQHELELCQSTLLTLLSFSPPPPPPPPPPPLLPPLAPAHRLLNKIDHNMDPSHSHPRSQQAIICTCHTKDNAISSQLQDTRSVGANVTSTARTKHDGGLVKTAESATTTYTNTYNSASAPARPPRPPHVTEDLREMLSHIESRLEILQYEWPQLFATSQPPSPSSPSSLEGTKDSKVELSRGIEAQCTNSDVGAARVVEEKGQEMESEDGKKTILDKDLHRMVVRLQRELLLIQREHGTSIDF</sequence>
<feature type="compositionally biased region" description="Acidic residues" evidence="2">
    <location>
        <begin position="140"/>
        <end position="149"/>
    </location>
</feature>
<feature type="compositionally biased region" description="Pro residues" evidence="2">
    <location>
        <begin position="602"/>
        <end position="617"/>
    </location>
</feature>
<feature type="compositionally biased region" description="Basic and acidic residues" evidence="2">
    <location>
        <begin position="244"/>
        <end position="254"/>
    </location>
</feature>
<comment type="caution">
    <text evidence="3">The sequence shown here is derived from an EMBL/GenBank/DDBJ whole genome shotgun (WGS) entry which is preliminary data.</text>
</comment>
<feature type="region of interest" description="Disordered" evidence="2">
    <location>
        <begin position="126"/>
        <end position="166"/>
    </location>
</feature>
<feature type="region of interest" description="Disordered" evidence="2">
    <location>
        <begin position="1"/>
        <end position="79"/>
    </location>
</feature>